<dbReference type="InterPro" id="IPR036390">
    <property type="entry name" value="WH_DNA-bd_sf"/>
</dbReference>
<name>A0A2U2ACL6_9GAMM</name>
<dbReference type="GO" id="GO:0003700">
    <property type="term" value="F:DNA-binding transcription factor activity"/>
    <property type="evidence" value="ECO:0007669"/>
    <property type="project" value="TreeGrafter"/>
</dbReference>
<reference evidence="2" key="1">
    <citation type="submission" date="2018-05" db="EMBL/GenBank/DDBJ databases">
        <title>Ignatzschineria dubaiensis sp. nov., isolated from necrotic foot tissues of dromedaries (Camelus dromedarius) and associated maggots in Dubai, United Arab Emirates.</title>
        <authorList>
            <person name="Tsang C.C."/>
            <person name="Tang J.Y.M."/>
            <person name="Fong J.Y.H."/>
            <person name="Kinne J."/>
            <person name="Lee H.H."/>
            <person name="Joseph M."/>
            <person name="Jose S."/>
            <person name="Schuster R.K."/>
            <person name="Tang Y."/>
            <person name="Sivakumar S."/>
            <person name="Chen J.H.K."/>
            <person name="Teng J.L.L."/>
            <person name="Lau S.K.P."/>
            <person name="Wernery U."/>
            <person name="Woo P.C.Y."/>
        </authorList>
    </citation>
    <scope>NUCLEOTIDE SEQUENCE [LARGE SCALE GENOMIC DNA]</scope>
    <source>
        <strain evidence="2">KCTC 22644</strain>
    </source>
</reference>
<protein>
    <submittedName>
        <fullName evidence="1">Rrf2 family transcriptional regulator</fullName>
    </submittedName>
</protein>
<dbReference type="SUPFAM" id="SSF46785">
    <property type="entry name" value="Winged helix' DNA-binding domain"/>
    <property type="match status" value="1"/>
</dbReference>
<dbReference type="OrthoDB" id="9808360at2"/>
<accession>A0A2U2ACL6</accession>
<dbReference type="InterPro" id="IPR036388">
    <property type="entry name" value="WH-like_DNA-bd_sf"/>
</dbReference>
<keyword evidence="2" id="KW-1185">Reference proteome</keyword>
<dbReference type="EMBL" id="QEWQ01000006">
    <property type="protein sequence ID" value="PWD80410.1"/>
    <property type="molecule type" value="Genomic_DNA"/>
</dbReference>
<proteinExistence type="predicted"/>
<dbReference type="RefSeq" id="WP_109189853.1">
    <property type="nucleotide sequence ID" value="NZ_BMYA01000004.1"/>
</dbReference>
<evidence type="ECO:0000313" key="2">
    <source>
        <dbReference type="Proteomes" id="UP000245020"/>
    </source>
</evidence>
<dbReference type="PANTHER" id="PTHR33221">
    <property type="entry name" value="WINGED HELIX-TURN-HELIX TRANSCRIPTIONAL REGULATOR, RRF2 FAMILY"/>
    <property type="match status" value="1"/>
</dbReference>
<gene>
    <name evidence="1" type="ORF">DC083_08825</name>
</gene>
<dbReference type="GO" id="GO:0005829">
    <property type="term" value="C:cytosol"/>
    <property type="evidence" value="ECO:0007669"/>
    <property type="project" value="TreeGrafter"/>
</dbReference>
<dbReference type="Gene3D" id="1.10.10.10">
    <property type="entry name" value="Winged helix-like DNA-binding domain superfamily/Winged helix DNA-binding domain"/>
    <property type="match status" value="1"/>
</dbReference>
<comment type="caution">
    <text evidence="1">The sequence shown here is derived from an EMBL/GenBank/DDBJ whole genome shotgun (WGS) entry which is preliminary data.</text>
</comment>
<evidence type="ECO:0000313" key="1">
    <source>
        <dbReference type="EMBL" id="PWD80410.1"/>
    </source>
</evidence>
<dbReference type="Pfam" id="PF02082">
    <property type="entry name" value="Rrf2"/>
    <property type="match status" value="1"/>
</dbReference>
<dbReference type="AlphaFoldDB" id="A0A2U2ACL6"/>
<dbReference type="Proteomes" id="UP000245020">
    <property type="component" value="Unassembled WGS sequence"/>
</dbReference>
<dbReference type="PROSITE" id="PS51197">
    <property type="entry name" value="HTH_RRF2_2"/>
    <property type="match status" value="1"/>
</dbReference>
<dbReference type="NCBIfam" id="TIGR00738">
    <property type="entry name" value="rrf2_super"/>
    <property type="match status" value="1"/>
</dbReference>
<dbReference type="PANTHER" id="PTHR33221:SF15">
    <property type="entry name" value="HTH-TYPE TRANSCRIPTIONAL REGULATOR YWGB-RELATED"/>
    <property type="match status" value="1"/>
</dbReference>
<sequence length="146" mass="16089">MKLSAKSRYALASLVKMALVHQAQPTVTVLEIAETLEISKIYLERIFSELRRGEVVGSIKGSQGGYYLTKAPNETTLYEILASVEPALFATNDATVETTAPKIERALTAVVYEPMHNTLETLLKGITLSDIALQAQGEEGNYMYYL</sequence>
<dbReference type="InterPro" id="IPR000944">
    <property type="entry name" value="Tscrpt_reg_Rrf2"/>
</dbReference>
<organism evidence="1 2">
    <name type="scientific">Ignatzschineria ureiclastica</name>
    <dbReference type="NCBI Taxonomy" id="472582"/>
    <lineage>
        <taxon>Bacteria</taxon>
        <taxon>Pseudomonadati</taxon>
        <taxon>Pseudomonadota</taxon>
        <taxon>Gammaproteobacteria</taxon>
        <taxon>Cardiobacteriales</taxon>
        <taxon>Ignatzschineriaceae</taxon>
        <taxon>Ignatzschineria</taxon>
    </lineage>
</organism>